<dbReference type="GO" id="GO:0046872">
    <property type="term" value="F:metal ion binding"/>
    <property type="evidence" value="ECO:0007669"/>
    <property type="project" value="UniProtKB-KW"/>
</dbReference>
<dbReference type="PANTHER" id="PTHR42989">
    <property type="entry name" value="HYDROGENASE-4 COMPONENT I"/>
    <property type="match status" value="1"/>
</dbReference>
<evidence type="ECO:0000313" key="9">
    <source>
        <dbReference type="Proteomes" id="UP000244338"/>
    </source>
</evidence>
<evidence type="ECO:0000256" key="1">
    <source>
        <dbReference type="ARBA" id="ARBA00001966"/>
    </source>
</evidence>
<dbReference type="InterPro" id="IPR052375">
    <property type="entry name" value="Complex_I_20kDa-like"/>
</dbReference>
<dbReference type="GO" id="GO:0051539">
    <property type="term" value="F:4 iron, 4 sulfur cluster binding"/>
    <property type="evidence" value="ECO:0007669"/>
    <property type="project" value="UniProtKB-KW"/>
</dbReference>
<sequence>MKQKGTNLIRRSLHVRHVNSGGCNGCDFELMMLHTPDYDAAQYGIEFVASPRHADAILVTGGVTRNLEEALLRTHEATPNPKWVVLVGDCAIGTCPLKATYAHHGGVEKVLPADLKIPGCPPSPEKILQALRALMKGGGAHDGDGTSTV</sequence>
<keyword evidence="4" id="KW-0479">Metal-binding</keyword>
<dbReference type="Gene3D" id="3.40.50.12280">
    <property type="match status" value="1"/>
</dbReference>
<reference evidence="9" key="1">
    <citation type="journal article" date="2018" name="Sci. Rep.">
        <title>Lignite coal burning seam in the remote Altai Mountains harbors a hydrogen-driven thermophilic microbial community.</title>
        <authorList>
            <person name="Kadnikov V.V."/>
            <person name="Mardanov A.V."/>
            <person name="Ivasenko D.A."/>
            <person name="Antsiferov D.V."/>
            <person name="Beletsky A.V."/>
            <person name="Karnachuk O.V."/>
            <person name="Ravin N.V."/>
        </authorList>
    </citation>
    <scope>NUCLEOTIDE SEQUENCE [LARGE SCALE GENOMIC DNA]</scope>
</reference>
<accession>A0A2R6Y2E2</accession>
<dbReference type="InterPro" id="IPR006137">
    <property type="entry name" value="NADH_UbQ_OxRdtase-like_20kDa"/>
</dbReference>
<keyword evidence="3" id="KW-0004">4Fe-4S</keyword>
<evidence type="ECO:0000259" key="7">
    <source>
        <dbReference type="Pfam" id="PF01058"/>
    </source>
</evidence>
<feature type="domain" description="NADH:ubiquinone oxidoreductase-like 20kDa subunit" evidence="7">
    <location>
        <begin position="23"/>
        <end position="134"/>
    </location>
</feature>
<keyword evidence="6" id="KW-0411">Iron-sulfur</keyword>
<organism evidence="8 9">
    <name type="scientific">Candidatus Carbonibacillus altaicus</name>
    <dbReference type="NCBI Taxonomy" id="2163959"/>
    <lineage>
        <taxon>Bacteria</taxon>
        <taxon>Bacillati</taxon>
        <taxon>Bacillota</taxon>
        <taxon>Bacilli</taxon>
        <taxon>Bacillales</taxon>
        <taxon>Candidatus Carbonibacillus</taxon>
    </lineage>
</organism>
<evidence type="ECO:0000256" key="4">
    <source>
        <dbReference type="ARBA" id="ARBA00022723"/>
    </source>
</evidence>
<comment type="caution">
    <text evidence="8">The sequence shown here is derived from an EMBL/GenBank/DDBJ whole genome shotgun (WGS) entry which is preliminary data.</text>
</comment>
<evidence type="ECO:0000313" key="8">
    <source>
        <dbReference type="EMBL" id="PTQ56838.1"/>
    </source>
</evidence>
<protein>
    <submittedName>
        <fullName evidence="8">Hydrogenase, subunit HycG</fullName>
    </submittedName>
</protein>
<dbReference type="Pfam" id="PF01058">
    <property type="entry name" value="Oxidored_q6"/>
    <property type="match status" value="1"/>
</dbReference>
<dbReference type="PANTHER" id="PTHR42989:SF1">
    <property type="entry name" value="FORMATE HYDROGENLYASE SUBUNIT 7-RELATED"/>
    <property type="match status" value="1"/>
</dbReference>
<name>A0A2R6Y2E2_9BACL</name>
<dbReference type="SUPFAM" id="SSF56770">
    <property type="entry name" value="HydA/Nqo6-like"/>
    <property type="match status" value="1"/>
</dbReference>
<evidence type="ECO:0000256" key="6">
    <source>
        <dbReference type="ARBA" id="ARBA00023014"/>
    </source>
</evidence>
<comment type="similarity">
    <text evidence="2">Belongs to the complex I 20 kDa subunit family.</text>
</comment>
<gene>
    <name evidence="8" type="ORF">BSOLF_2640</name>
</gene>
<evidence type="ECO:0000256" key="3">
    <source>
        <dbReference type="ARBA" id="ARBA00022485"/>
    </source>
</evidence>
<proteinExistence type="inferred from homology"/>
<dbReference type="AlphaFoldDB" id="A0A2R6Y2E2"/>
<evidence type="ECO:0000256" key="2">
    <source>
        <dbReference type="ARBA" id="ARBA00009173"/>
    </source>
</evidence>
<dbReference type="Proteomes" id="UP000244338">
    <property type="component" value="Unassembled WGS sequence"/>
</dbReference>
<evidence type="ECO:0000256" key="5">
    <source>
        <dbReference type="ARBA" id="ARBA00023004"/>
    </source>
</evidence>
<comment type="cofactor">
    <cofactor evidence="1">
        <name>[4Fe-4S] cluster</name>
        <dbReference type="ChEBI" id="CHEBI:49883"/>
    </cofactor>
</comment>
<keyword evidence="5" id="KW-0408">Iron</keyword>
<dbReference type="EMBL" id="PEBX01000018">
    <property type="protein sequence ID" value="PTQ56838.1"/>
    <property type="molecule type" value="Genomic_DNA"/>
</dbReference>